<feature type="compositionally biased region" description="Low complexity" evidence="1">
    <location>
        <begin position="528"/>
        <end position="545"/>
    </location>
</feature>
<feature type="region of interest" description="Disordered" evidence="1">
    <location>
        <begin position="343"/>
        <end position="373"/>
    </location>
</feature>
<feature type="domain" description="Cyclic nucleotide-binding" evidence="2">
    <location>
        <begin position="86"/>
        <end position="179"/>
    </location>
</feature>
<dbReference type="PANTHER" id="PTHR23011">
    <property type="entry name" value="CYCLIC NUCLEOTIDE-BINDING DOMAIN CONTAINING PROTEIN"/>
    <property type="match status" value="1"/>
</dbReference>
<dbReference type="InterPro" id="IPR014710">
    <property type="entry name" value="RmlC-like_jellyroll"/>
</dbReference>
<gene>
    <name evidence="3" type="ORF">TTHERM_00024210</name>
</gene>
<dbReference type="SMART" id="SM00100">
    <property type="entry name" value="cNMP"/>
    <property type="match status" value="2"/>
</dbReference>
<dbReference type="GeneID" id="7828755"/>
<organism evidence="3 4">
    <name type="scientific">Tetrahymena thermophila (strain SB210)</name>
    <dbReference type="NCBI Taxonomy" id="312017"/>
    <lineage>
        <taxon>Eukaryota</taxon>
        <taxon>Sar</taxon>
        <taxon>Alveolata</taxon>
        <taxon>Ciliophora</taxon>
        <taxon>Intramacronucleata</taxon>
        <taxon>Oligohymenophorea</taxon>
        <taxon>Hymenostomatida</taxon>
        <taxon>Tetrahymenina</taxon>
        <taxon>Tetrahymenidae</taxon>
        <taxon>Tetrahymena</taxon>
    </lineage>
</organism>
<dbReference type="PRINTS" id="PR00103">
    <property type="entry name" value="CAMPKINASE"/>
</dbReference>
<dbReference type="PANTHER" id="PTHR23011:SF28">
    <property type="entry name" value="CYCLIC NUCLEOTIDE-BINDING DOMAIN CONTAINING PROTEIN"/>
    <property type="match status" value="1"/>
</dbReference>
<dbReference type="PROSITE" id="PS50042">
    <property type="entry name" value="CNMP_BINDING_3"/>
    <property type="match status" value="2"/>
</dbReference>
<keyword evidence="4" id="KW-1185">Reference proteome</keyword>
<dbReference type="InterPro" id="IPR000595">
    <property type="entry name" value="cNMP-bd_dom"/>
</dbReference>
<protein>
    <submittedName>
        <fullName evidence="3">Cyclic nucleotide-binding domain protein</fullName>
    </submittedName>
</protein>
<dbReference type="EMBL" id="GG662845">
    <property type="protein sequence ID" value="EAR88262.2"/>
    <property type="molecule type" value="Genomic_DNA"/>
</dbReference>
<proteinExistence type="predicted"/>
<dbReference type="AlphaFoldDB" id="Q22R60"/>
<feature type="compositionally biased region" description="Polar residues" evidence="1">
    <location>
        <begin position="363"/>
        <end position="373"/>
    </location>
</feature>
<reference evidence="4" key="1">
    <citation type="journal article" date="2006" name="PLoS Biol.">
        <title>Macronuclear genome sequence of the ciliate Tetrahymena thermophila, a model eukaryote.</title>
        <authorList>
            <person name="Eisen J.A."/>
            <person name="Coyne R.S."/>
            <person name="Wu M."/>
            <person name="Wu D."/>
            <person name="Thiagarajan M."/>
            <person name="Wortman J.R."/>
            <person name="Badger J.H."/>
            <person name="Ren Q."/>
            <person name="Amedeo P."/>
            <person name="Jones K.M."/>
            <person name="Tallon L.J."/>
            <person name="Delcher A.L."/>
            <person name="Salzberg S.L."/>
            <person name="Silva J.C."/>
            <person name="Haas B.J."/>
            <person name="Majoros W.H."/>
            <person name="Farzad M."/>
            <person name="Carlton J.M."/>
            <person name="Smith R.K. Jr."/>
            <person name="Garg J."/>
            <person name="Pearlman R.E."/>
            <person name="Karrer K.M."/>
            <person name="Sun L."/>
            <person name="Manning G."/>
            <person name="Elde N.C."/>
            <person name="Turkewitz A.P."/>
            <person name="Asai D.J."/>
            <person name="Wilkes D.E."/>
            <person name="Wang Y."/>
            <person name="Cai H."/>
            <person name="Collins K."/>
            <person name="Stewart B.A."/>
            <person name="Lee S.R."/>
            <person name="Wilamowska K."/>
            <person name="Weinberg Z."/>
            <person name="Ruzzo W.L."/>
            <person name="Wloga D."/>
            <person name="Gaertig J."/>
            <person name="Frankel J."/>
            <person name="Tsao C.-C."/>
            <person name="Gorovsky M.A."/>
            <person name="Keeling P.J."/>
            <person name="Waller R.F."/>
            <person name="Patron N.J."/>
            <person name="Cherry J.M."/>
            <person name="Stover N.A."/>
            <person name="Krieger C.J."/>
            <person name="del Toro C."/>
            <person name="Ryder H.F."/>
            <person name="Williamson S.C."/>
            <person name="Barbeau R.A."/>
            <person name="Hamilton E.P."/>
            <person name="Orias E."/>
        </authorList>
    </citation>
    <scope>NUCLEOTIDE SEQUENCE [LARGE SCALE GENOMIC DNA]</scope>
    <source>
        <strain evidence="4">SB210</strain>
    </source>
</reference>
<dbReference type="RefSeq" id="XP_001008507.2">
    <property type="nucleotide sequence ID" value="XM_001008507.2"/>
</dbReference>
<dbReference type="OrthoDB" id="292216at2759"/>
<dbReference type="HOGENOM" id="CLU_331921_0_0_1"/>
<evidence type="ECO:0000313" key="4">
    <source>
        <dbReference type="Proteomes" id="UP000009168"/>
    </source>
</evidence>
<evidence type="ECO:0000313" key="3">
    <source>
        <dbReference type="EMBL" id="EAR88262.2"/>
    </source>
</evidence>
<accession>Q22R60</accession>
<dbReference type="eggNOG" id="KOG1113">
    <property type="taxonomic scope" value="Eukaryota"/>
</dbReference>
<dbReference type="KEGG" id="tet:TTHERM_00024210"/>
<dbReference type="Pfam" id="PF00027">
    <property type="entry name" value="cNMP_binding"/>
    <property type="match status" value="2"/>
</dbReference>
<name>Q22R60_TETTS</name>
<dbReference type="Gene3D" id="2.60.120.10">
    <property type="entry name" value="Jelly Rolls"/>
    <property type="match status" value="2"/>
</dbReference>
<feature type="domain" description="Cyclic nucleotide-binding" evidence="2">
    <location>
        <begin position="182"/>
        <end position="312"/>
    </location>
</feature>
<dbReference type="InParanoid" id="Q22R60"/>
<dbReference type="SUPFAM" id="SSF51206">
    <property type="entry name" value="cAMP-binding domain-like"/>
    <property type="match status" value="2"/>
</dbReference>
<dbReference type="Proteomes" id="UP000009168">
    <property type="component" value="Unassembled WGS sequence"/>
</dbReference>
<feature type="compositionally biased region" description="Basic and acidic residues" evidence="1">
    <location>
        <begin position="352"/>
        <end position="362"/>
    </location>
</feature>
<dbReference type="InterPro" id="IPR018490">
    <property type="entry name" value="cNMP-bd_dom_sf"/>
</dbReference>
<feature type="compositionally biased region" description="Polar residues" evidence="1">
    <location>
        <begin position="546"/>
        <end position="559"/>
    </location>
</feature>
<dbReference type="STRING" id="312017.Q22R60"/>
<feature type="region of interest" description="Disordered" evidence="1">
    <location>
        <begin position="524"/>
        <end position="559"/>
    </location>
</feature>
<dbReference type="CDD" id="cd00038">
    <property type="entry name" value="CAP_ED"/>
    <property type="match status" value="2"/>
</dbReference>
<evidence type="ECO:0000259" key="2">
    <source>
        <dbReference type="PROSITE" id="PS50042"/>
    </source>
</evidence>
<sequence>MKSVLQKIKNITNASEVDQADLKEILFAILENYPEGQRNPKHLSLISQALLTIDFFKKLQDARGEDSIKLCAMLLKYEKHQFDTDVIVHGERGDKFYIILQGICEIYVPNSQGQFVKVGELKAGQSFGELALINDSPRRATIKAQTDCDLAILSKKDYIKIIADMEEREIKKKIQFLEGLPLFNQIHRRSLHEYIYYFKIVNYKWKDIVYQQGEDPQYVYIIKSGEFILQKFSRQEKNQNSGIFPITAQVAIIGPGEIFGEVDCLLNHKRHFSVSCHTQSAEVFLISKKHFSERIMDNYNIREKNFVENYLDKKIQWRNERMNSIKTVRRIAEQDIKFAYNKVSPQSRKSKKDSIQYDKNSNDQDYNYNSPVKTNRQSINANFMLTEIGDTTHMTQNNSLIIGSQNSPASFSHLGKQNKKQLNLRSLTTATPSLSKRASTAFITQKPQKLENREFFSSQVECKSTIEDGSPIIADKIQNQDADSQYEMDNNYNLGNSSNQLEALIFSSPLKNKFNQNTHFKLNDLSQKKTTPNNNNNCTPNKNINLSSQKSEPSNSNNMKELIPNNFEIEENEGMRKFLKTNSAVYKMRKLNQAKLEICRQQNIDVQGKSFKNIGIIEDVELPKYMLNKLKNQNSIMSVIQQKSQSPRIIANISGVQTHKSANSTICSPQKKRSISLANHNNNNNFSIMPPIKSDAIFDGDFKKINNILHAPLQRVENDKLKQVINQMKFLDSQQYKIQTQQITQNSQGIYLKKSNIIPKSQNDQTSIQQTFYKRSISPVSVQNKNQSVLMHKFMLTPLRQHDQNSSKLNPEFTTNWEHLPEPNQPPLIANPHLNIQNLQIKNIKL</sequence>
<evidence type="ECO:0000256" key="1">
    <source>
        <dbReference type="SAM" id="MobiDB-lite"/>
    </source>
</evidence>